<dbReference type="Gramene" id="AET5Gv20090900.12">
    <property type="protein sequence ID" value="AET5Gv20090900.12"/>
    <property type="gene ID" value="AET5Gv20090900"/>
</dbReference>
<dbReference type="EnsemblPlants" id="AET5Gv20090900.12">
    <property type="protein sequence ID" value="AET5Gv20090900.12"/>
    <property type="gene ID" value="AET5Gv20090900"/>
</dbReference>
<proteinExistence type="predicted"/>
<evidence type="ECO:0000313" key="1">
    <source>
        <dbReference type="EnsemblPlants" id="AET5Gv20090900.12"/>
    </source>
</evidence>
<dbReference type="Proteomes" id="UP000015105">
    <property type="component" value="Chromosome 5D"/>
</dbReference>
<reference evidence="1" key="4">
    <citation type="submission" date="2019-03" db="UniProtKB">
        <authorList>
            <consortium name="EnsemblPlants"/>
        </authorList>
    </citation>
    <scope>IDENTIFICATION</scope>
</reference>
<sequence>MHLYTLFLWIHISNERASRIPFQTYVIRDQTGISIHTICGWNECG</sequence>
<reference evidence="2" key="2">
    <citation type="journal article" date="2017" name="Nat. Plants">
        <title>The Aegilops tauschii genome reveals multiple impacts of transposons.</title>
        <authorList>
            <person name="Zhao G."/>
            <person name="Zou C."/>
            <person name="Li K."/>
            <person name="Wang K."/>
            <person name="Li T."/>
            <person name="Gao L."/>
            <person name="Zhang X."/>
            <person name="Wang H."/>
            <person name="Yang Z."/>
            <person name="Liu X."/>
            <person name="Jiang W."/>
            <person name="Mao L."/>
            <person name="Kong X."/>
            <person name="Jiao Y."/>
            <person name="Jia J."/>
        </authorList>
    </citation>
    <scope>NUCLEOTIDE SEQUENCE [LARGE SCALE GENOMIC DNA]</scope>
    <source>
        <strain evidence="2">cv. AL8/78</strain>
    </source>
</reference>
<reference evidence="2" key="1">
    <citation type="journal article" date="2014" name="Science">
        <title>Ancient hybridizations among the ancestral genomes of bread wheat.</title>
        <authorList>
            <consortium name="International Wheat Genome Sequencing Consortium,"/>
            <person name="Marcussen T."/>
            <person name="Sandve S.R."/>
            <person name="Heier L."/>
            <person name="Spannagl M."/>
            <person name="Pfeifer M."/>
            <person name="Jakobsen K.S."/>
            <person name="Wulff B.B."/>
            <person name="Steuernagel B."/>
            <person name="Mayer K.F."/>
            <person name="Olsen O.A."/>
        </authorList>
    </citation>
    <scope>NUCLEOTIDE SEQUENCE [LARGE SCALE GENOMIC DNA]</scope>
    <source>
        <strain evidence="2">cv. AL8/78</strain>
    </source>
</reference>
<accession>A0A453JK16</accession>
<dbReference type="AlphaFoldDB" id="A0A453JK16"/>
<keyword evidence="2" id="KW-1185">Reference proteome</keyword>
<evidence type="ECO:0000313" key="2">
    <source>
        <dbReference type="Proteomes" id="UP000015105"/>
    </source>
</evidence>
<organism evidence="1 2">
    <name type="scientific">Aegilops tauschii subsp. strangulata</name>
    <name type="common">Goatgrass</name>
    <dbReference type="NCBI Taxonomy" id="200361"/>
    <lineage>
        <taxon>Eukaryota</taxon>
        <taxon>Viridiplantae</taxon>
        <taxon>Streptophyta</taxon>
        <taxon>Embryophyta</taxon>
        <taxon>Tracheophyta</taxon>
        <taxon>Spermatophyta</taxon>
        <taxon>Magnoliopsida</taxon>
        <taxon>Liliopsida</taxon>
        <taxon>Poales</taxon>
        <taxon>Poaceae</taxon>
        <taxon>BOP clade</taxon>
        <taxon>Pooideae</taxon>
        <taxon>Triticodae</taxon>
        <taxon>Triticeae</taxon>
        <taxon>Triticinae</taxon>
        <taxon>Aegilops</taxon>
    </lineage>
</organism>
<reference evidence="1" key="3">
    <citation type="journal article" date="2017" name="Nature">
        <title>Genome sequence of the progenitor of the wheat D genome Aegilops tauschii.</title>
        <authorList>
            <person name="Luo M.C."/>
            <person name="Gu Y.Q."/>
            <person name="Puiu D."/>
            <person name="Wang H."/>
            <person name="Twardziok S.O."/>
            <person name="Deal K.R."/>
            <person name="Huo N."/>
            <person name="Zhu T."/>
            <person name="Wang L."/>
            <person name="Wang Y."/>
            <person name="McGuire P.E."/>
            <person name="Liu S."/>
            <person name="Long H."/>
            <person name="Ramasamy R.K."/>
            <person name="Rodriguez J.C."/>
            <person name="Van S.L."/>
            <person name="Yuan L."/>
            <person name="Wang Z."/>
            <person name="Xia Z."/>
            <person name="Xiao L."/>
            <person name="Anderson O.D."/>
            <person name="Ouyang S."/>
            <person name="Liang Y."/>
            <person name="Zimin A.V."/>
            <person name="Pertea G."/>
            <person name="Qi P."/>
            <person name="Bennetzen J.L."/>
            <person name="Dai X."/>
            <person name="Dawson M.W."/>
            <person name="Muller H.G."/>
            <person name="Kugler K."/>
            <person name="Rivarola-Duarte L."/>
            <person name="Spannagl M."/>
            <person name="Mayer K.F.X."/>
            <person name="Lu F.H."/>
            <person name="Bevan M.W."/>
            <person name="Leroy P."/>
            <person name="Li P."/>
            <person name="You F.M."/>
            <person name="Sun Q."/>
            <person name="Liu Z."/>
            <person name="Lyons E."/>
            <person name="Wicker T."/>
            <person name="Salzberg S.L."/>
            <person name="Devos K.M."/>
            <person name="Dvorak J."/>
        </authorList>
    </citation>
    <scope>NUCLEOTIDE SEQUENCE [LARGE SCALE GENOMIC DNA]</scope>
    <source>
        <strain evidence="1">cv. AL8/78</strain>
    </source>
</reference>
<reference evidence="1" key="5">
    <citation type="journal article" date="2021" name="G3 (Bethesda)">
        <title>Aegilops tauschii genome assembly Aet v5.0 features greater sequence contiguity and improved annotation.</title>
        <authorList>
            <person name="Wang L."/>
            <person name="Zhu T."/>
            <person name="Rodriguez J.C."/>
            <person name="Deal K.R."/>
            <person name="Dubcovsky J."/>
            <person name="McGuire P.E."/>
            <person name="Lux T."/>
            <person name="Spannagl M."/>
            <person name="Mayer K.F.X."/>
            <person name="Baldrich P."/>
            <person name="Meyers B.C."/>
            <person name="Huo N."/>
            <person name="Gu Y.Q."/>
            <person name="Zhou H."/>
            <person name="Devos K.M."/>
            <person name="Bennetzen J.L."/>
            <person name="Unver T."/>
            <person name="Budak H."/>
            <person name="Gulick P.J."/>
            <person name="Galiba G."/>
            <person name="Kalapos B."/>
            <person name="Nelson D.R."/>
            <person name="Li P."/>
            <person name="You F.M."/>
            <person name="Luo M.C."/>
            <person name="Dvorak J."/>
        </authorList>
    </citation>
    <scope>NUCLEOTIDE SEQUENCE [LARGE SCALE GENOMIC DNA]</scope>
    <source>
        <strain evidence="1">cv. AL8/78</strain>
    </source>
</reference>
<protein>
    <submittedName>
        <fullName evidence="1">Uncharacterized protein</fullName>
    </submittedName>
</protein>
<name>A0A453JK16_AEGTS</name>